<dbReference type="InterPro" id="IPR050967">
    <property type="entry name" value="Thiamine_Salvage_TenA"/>
</dbReference>
<dbReference type="InterPro" id="IPR004305">
    <property type="entry name" value="Thiaminase-2/PQQC"/>
</dbReference>
<reference evidence="3" key="3">
    <citation type="submission" date="2025-09" db="UniProtKB">
        <authorList>
            <consortium name="Ensembl"/>
        </authorList>
    </citation>
    <scope>IDENTIFICATION</scope>
</reference>
<dbReference type="Proteomes" id="UP000694620">
    <property type="component" value="Chromosome 5"/>
</dbReference>
<reference evidence="3" key="2">
    <citation type="submission" date="2025-08" db="UniProtKB">
        <authorList>
            <consortium name="Ensembl"/>
        </authorList>
    </citation>
    <scope>IDENTIFICATION</scope>
</reference>
<dbReference type="AlphaFoldDB" id="A0A8C4RHI0"/>
<dbReference type="SUPFAM" id="SSF48613">
    <property type="entry name" value="Heme oxygenase-like"/>
    <property type="match status" value="1"/>
</dbReference>
<dbReference type="PANTHER" id="PTHR43198:SF2">
    <property type="entry name" value="SI:CH1073-67J19.1-RELATED"/>
    <property type="match status" value="1"/>
</dbReference>
<dbReference type="PANTHER" id="PTHR43198">
    <property type="entry name" value="BIFUNCTIONAL TH2 PROTEIN"/>
    <property type="match status" value="1"/>
</dbReference>
<keyword evidence="4" id="KW-1185">Reference proteome</keyword>
<organism evidence="3 4">
    <name type="scientific">Erpetoichthys calabaricus</name>
    <name type="common">Rope fish</name>
    <name type="synonym">Calamoichthys calabaricus</name>
    <dbReference type="NCBI Taxonomy" id="27687"/>
    <lineage>
        <taxon>Eukaryota</taxon>
        <taxon>Metazoa</taxon>
        <taxon>Chordata</taxon>
        <taxon>Craniata</taxon>
        <taxon>Vertebrata</taxon>
        <taxon>Euteleostomi</taxon>
        <taxon>Actinopterygii</taxon>
        <taxon>Polypteriformes</taxon>
        <taxon>Polypteridae</taxon>
        <taxon>Erpetoichthys</taxon>
    </lineage>
</organism>
<dbReference type="Ensembl" id="ENSECRT00000002623.1">
    <property type="protein sequence ID" value="ENSECRP00000002584.1"/>
    <property type="gene ID" value="ENSECRG00000001764.1"/>
</dbReference>
<evidence type="ECO:0000259" key="2">
    <source>
        <dbReference type="Pfam" id="PF03070"/>
    </source>
</evidence>
<feature type="signal peptide" evidence="1">
    <location>
        <begin position="1"/>
        <end position="21"/>
    </location>
</feature>
<keyword evidence="1" id="KW-0732">Signal</keyword>
<feature type="chain" id="PRO_5034207935" evidence="1">
    <location>
        <begin position="22"/>
        <end position="243"/>
    </location>
</feature>
<dbReference type="GeneTree" id="ENSGT01150000288968"/>
<name>A0A8C4RHI0_ERPCA</name>
<dbReference type="Pfam" id="PF03070">
    <property type="entry name" value="TENA_THI-4"/>
    <property type="match status" value="1"/>
</dbReference>
<dbReference type="GO" id="GO:0005829">
    <property type="term" value="C:cytosol"/>
    <property type="evidence" value="ECO:0007669"/>
    <property type="project" value="TreeGrafter"/>
</dbReference>
<evidence type="ECO:0000256" key="1">
    <source>
        <dbReference type="SAM" id="SignalP"/>
    </source>
</evidence>
<evidence type="ECO:0000313" key="4">
    <source>
        <dbReference type="Proteomes" id="UP000694620"/>
    </source>
</evidence>
<protein>
    <submittedName>
        <fullName evidence="3">Uncharacterized LOC114651558</fullName>
    </submittedName>
</protein>
<proteinExistence type="predicted"/>
<reference evidence="3" key="1">
    <citation type="submission" date="2021-06" db="EMBL/GenBank/DDBJ databases">
        <authorList>
            <consortium name="Wellcome Sanger Institute Data Sharing"/>
        </authorList>
    </citation>
    <scope>NUCLEOTIDE SEQUENCE [LARGE SCALE GENOMIC DNA]</scope>
</reference>
<feature type="domain" description="Thiaminase-2/PQQC" evidence="2">
    <location>
        <begin position="48"/>
        <end position="237"/>
    </location>
</feature>
<evidence type="ECO:0000313" key="3">
    <source>
        <dbReference type="Ensembl" id="ENSECRP00000002584.1"/>
    </source>
</evidence>
<dbReference type="Gene3D" id="1.20.910.10">
    <property type="entry name" value="Heme oxygenase-like"/>
    <property type="match status" value="1"/>
</dbReference>
<accession>A0A8C4RHI0</accession>
<gene>
    <name evidence="3" type="primary">LOC114651558</name>
</gene>
<sequence>MMTRMSILILSLLAMRSMVWSIDIQDPSAKWTSPGKCSQDSVYDQLWDKSQDIVGEVIKTNFLKEINDNTLIAERYMKLMIQDIYYIQGVFNALNVALKNTNMPDDVKKFLEDRATSYKNFLEMMQENNNLKDASSIIPNKAAQEYVEEYEKIAKRTDEGLYMVIALLPCARLWPYISEKLSITRCSPYYQFKMDNAKDKSRDHYEKLLQEYKDKIDMDEALKIFQIQMRHELAFFQSVDPKN</sequence>
<dbReference type="InterPro" id="IPR016084">
    <property type="entry name" value="Haem_Oase-like_multi-hlx"/>
</dbReference>
<dbReference type="GO" id="GO:0006772">
    <property type="term" value="P:thiamine metabolic process"/>
    <property type="evidence" value="ECO:0007669"/>
    <property type="project" value="UniProtKB-ARBA"/>
</dbReference>